<gene>
    <name evidence="1" type="ORF">FKW77_008067</name>
</gene>
<dbReference type="InterPro" id="IPR052999">
    <property type="entry name" value="PTS1_Protein"/>
</dbReference>
<proteinExistence type="predicted"/>
<dbReference type="STRING" id="50376.A0A517L9P9"/>
<dbReference type="PANTHER" id="PTHR28180">
    <property type="entry name" value="CONSERVED MITOCHONDRIAL PROTEIN-RELATED"/>
    <property type="match status" value="1"/>
</dbReference>
<sequence length="174" mass="19093">MPPITLPSIITPALLSRIRSHPQLPKHTWYIVSSVTLSCLNRPDEIPKIFRGAIGEDGGGMEGRGLSHEEQLRIARRMREGLVKSSVICGLPKTINALLSLKTATPPSLLDTPTSYSPTSRPSEIYSTPTSTILHRGQTFFNTVYGKISTRVMSQMDLSGTEDLGLLARLFYGL</sequence>
<evidence type="ECO:0000313" key="2">
    <source>
        <dbReference type="Proteomes" id="UP000316270"/>
    </source>
</evidence>
<keyword evidence="2" id="KW-1185">Reference proteome</keyword>
<dbReference type="PANTHER" id="PTHR28180:SF2">
    <property type="entry name" value="PEROXISOMAL PROTEIN 2"/>
    <property type="match status" value="1"/>
</dbReference>
<dbReference type="AlphaFoldDB" id="A0A517L9P9"/>
<reference evidence="1 2" key="1">
    <citation type="submission" date="2019-07" db="EMBL/GenBank/DDBJ databases">
        <title>Finished genome of Venturia effusa.</title>
        <authorList>
            <person name="Young C.A."/>
            <person name="Cox M.P."/>
            <person name="Ganley A.R.D."/>
            <person name="David W.J."/>
        </authorList>
    </citation>
    <scope>NUCLEOTIDE SEQUENCE [LARGE SCALE GENOMIC DNA]</scope>
    <source>
        <strain evidence="2">albino</strain>
    </source>
</reference>
<dbReference type="OrthoDB" id="5537330at2759"/>
<evidence type="ECO:0000313" key="1">
    <source>
        <dbReference type="EMBL" id="QDS72353.1"/>
    </source>
</evidence>
<dbReference type="Gene3D" id="1.20.1290.10">
    <property type="entry name" value="AhpD-like"/>
    <property type="match status" value="1"/>
</dbReference>
<organism evidence="1 2">
    <name type="scientific">Venturia effusa</name>
    <dbReference type="NCBI Taxonomy" id="50376"/>
    <lineage>
        <taxon>Eukaryota</taxon>
        <taxon>Fungi</taxon>
        <taxon>Dikarya</taxon>
        <taxon>Ascomycota</taxon>
        <taxon>Pezizomycotina</taxon>
        <taxon>Dothideomycetes</taxon>
        <taxon>Pleosporomycetidae</taxon>
        <taxon>Venturiales</taxon>
        <taxon>Venturiaceae</taxon>
        <taxon>Venturia</taxon>
    </lineage>
</organism>
<dbReference type="Proteomes" id="UP000316270">
    <property type="component" value="Chromosome 7"/>
</dbReference>
<dbReference type="InterPro" id="IPR029032">
    <property type="entry name" value="AhpD-like"/>
</dbReference>
<dbReference type="EMBL" id="CP042191">
    <property type="protein sequence ID" value="QDS72353.1"/>
    <property type="molecule type" value="Genomic_DNA"/>
</dbReference>
<protein>
    <submittedName>
        <fullName evidence="1">Uncharacterized protein</fullName>
    </submittedName>
</protein>
<name>A0A517L9P9_9PEZI</name>
<accession>A0A517L9P9</accession>